<keyword evidence="6 14" id="KW-0645">Protease</keyword>
<dbReference type="EMBL" id="FNKX01000001">
    <property type="protein sequence ID" value="SDR22454.1"/>
    <property type="molecule type" value="Genomic_DNA"/>
</dbReference>
<evidence type="ECO:0000313" key="14">
    <source>
        <dbReference type="EMBL" id="SDR22454.1"/>
    </source>
</evidence>
<dbReference type="Pfam" id="PF17820">
    <property type="entry name" value="PDZ_6"/>
    <property type="match status" value="1"/>
</dbReference>
<reference evidence="15" key="1">
    <citation type="submission" date="2016-10" db="EMBL/GenBank/DDBJ databases">
        <authorList>
            <person name="Varghese N."/>
            <person name="Submissions S."/>
        </authorList>
    </citation>
    <scope>NUCLEOTIDE SEQUENCE [LARGE SCALE GENOMIC DNA]</scope>
    <source>
        <strain evidence="15">DUS833</strain>
    </source>
</reference>
<keyword evidence="7" id="KW-0574">Periplasm</keyword>
<evidence type="ECO:0000256" key="4">
    <source>
        <dbReference type="ARBA" id="ARBA00013035"/>
    </source>
</evidence>
<dbReference type="Pfam" id="PF13365">
    <property type="entry name" value="Trypsin_2"/>
    <property type="match status" value="1"/>
</dbReference>
<dbReference type="GO" id="GO:0006508">
    <property type="term" value="P:proteolysis"/>
    <property type="evidence" value="ECO:0007669"/>
    <property type="project" value="UniProtKB-KW"/>
</dbReference>
<dbReference type="PRINTS" id="PR00834">
    <property type="entry name" value="PROTEASES2C"/>
</dbReference>
<evidence type="ECO:0000256" key="12">
    <source>
        <dbReference type="SAM" id="SignalP"/>
    </source>
</evidence>
<name>A0A1H1HAH7_9BURK</name>
<feature type="signal peptide" evidence="12">
    <location>
        <begin position="1"/>
        <end position="25"/>
    </location>
</feature>
<evidence type="ECO:0000256" key="11">
    <source>
        <dbReference type="ARBA" id="ARBA00032850"/>
    </source>
</evidence>
<organism evidence="14 15">
    <name type="scientific">Paraburkholderia tuberum</name>
    <dbReference type="NCBI Taxonomy" id="157910"/>
    <lineage>
        <taxon>Bacteria</taxon>
        <taxon>Pseudomonadati</taxon>
        <taxon>Pseudomonadota</taxon>
        <taxon>Betaproteobacteria</taxon>
        <taxon>Burkholderiales</taxon>
        <taxon>Burkholderiaceae</taxon>
        <taxon>Paraburkholderia</taxon>
    </lineage>
</organism>
<evidence type="ECO:0000256" key="2">
    <source>
        <dbReference type="ARBA" id="ARBA00004418"/>
    </source>
</evidence>
<dbReference type="InterPro" id="IPR009003">
    <property type="entry name" value="Peptidase_S1_PA"/>
</dbReference>
<dbReference type="PANTHER" id="PTHR22939">
    <property type="entry name" value="SERINE PROTEASE FAMILY S1C HTRA-RELATED"/>
    <property type="match status" value="1"/>
</dbReference>
<keyword evidence="15" id="KW-1185">Reference proteome</keyword>
<evidence type="ECO:0000256" key="10">
    <source>
        <dbReference type="ARBA" id="ARBA00023016"/>
    </source>
</evidence>
<evidence type="ECO:0000256" key="3">
    <source>
        <dbReference type="ARBA" id="ARBA00010541"/>
    </source>
</evidence>
<dbReference type="Proteomes" id="UP000199365">
    <property type="component" value="Unassembled WGS sequence"/>
</dbReference>
<evidence type="ECO:0000256" key="9">
    <source>
        <dbReference type="ARBA" id="ARBA00022825"/>
    </source>
</evidence>
<dbReference type="SMART" id="SM00228">
    <property type="entry name" value="PDZ"/>
    <property type="match status" value="2"/>
</dbReference>
<evidence type="ECO:0000256" key="8">
    <source>
        <dbReference type="ARBA" id="ARBA00022801"/>
    </source>
</evidence>
<dbReference type="STRING" id="157910.SAMN05445850_3402"/>
<dbReference type="Gene3D" id="2.30.42.10">
    <property type="match status" value="2"/>
</dbReference>
<keyword evidence="12" id="KW-0732">Signal</keyword>
<dbReference type="PROSITE" id="PS50106">
    <property type="entry name" value="PDZ"/>
    <property type="match status" value="2"/>
</dbReference>
<dbReference type="InterPro" id="IPR001478">
    <property type="entry name" value="PDZ"/>
</dbReference>
<evidence type="ECO:0000313" key="15">
    <source>
        <dbReference type="Proteomes" id="UP000199365"/>
    </source>
</evidence>
<gene>
    <name evidence="14" type="ORF">SAMN05445850_3402</name>
</gene>
<evidence type="ECO:0000256" key="6">
    <source>
        <dbReference type="ARBA" id="ARBA00022670"/>
    </source>
</evidence>
<comment type="catalytic activity">
    <reaction evidence="1">
        <text>Acts on substrates that are at least partially unfolded. The cleavage site P1 residue is normally between a pair of hydrophobic residues, such as Val-|-Val.</text>
        <dbReference type="EC" id="3.4.21.107"/>
    </reaction>
</comment>
<dbReference type="InterPro" id="IPR001940">
    <property type="entry name" value="Peptidase_S1C"/>
</dbReference>
<keyword evidence="9" id="KW-0720">Serine protease</keyword>
<dbReference type="Gene3D" id="2.40.10.120">
    <property type="match status" value="1"/>
</dbReference>
<dbReference type="SUPFAM" id="SSF50156">
    <property type="entry name" value="PDZ domain-like"/>
    <property type="match status" value="2"/>
</dbReference>
<dbReference type="EC" id="3.4.21.107" evidence="4"/>
<dbReference type="RefSeq" id="WP_244144782.1">
    <property type="nucleotide sequence ID" value="NZ_FNKX01000001.1"/>
</dbReference>
<dbReference type="SUPFAM" id="SSF50494">
    <property type="entry name" value="Trypsin-like serine proteases"/>
    <property type="match status" value="1"/>
</dbReference>
<evidence type="ECO:0000259" key="13">
    <source>
        <dbReference type="PROSITE" id="PS50106"/>
    </source>
</evidence>
<feature type="domain" description="PDZ" evidence="13">
    <location>
        <begin position="280"/>
        <end position="372"/>
    </location>
</feature>
<dbReference type="GO" id="GO:0042597">
    <property type="term" value="C:periplasmic space"/>
    <property type="evidence" value="ECO:0007669"/>
    <property type="project" value="UniProtKB-SubCell"/>
</dbReference>
<dbReference type="GO" id="GO:0004252">
    <property type="term" value="F:serine-type endopeptidase activity"/>
    <property type="evidence" value="ECO:0007669"/>
    <property type="project" value="InterPro"/>
</dbReference>
<evidence type="ECO:0000256" key="7">
    <source>
        <dbReference type="ARBA" id="ARBA00022764"/>
    </source>
</evidence>
<protein>
    <recommendedName>
        <fullName evidence="5">Probable periplasmic serine endoprotease DegP-like</fullName>
        <ecNumber evidence="4">3.4.21.107</ecNumber>
    </recommendedName>
    <alternativeName>
        <fullName evidence="11">Protease Do</fullName>
    </alternativeName>
</protein>
<dbReference type="InterPro" id="IPR041489">
    <property type="entry name" value="PDZ_6"/>
</dbReference>
<sequence length="485" mass="50399">MRRDKLKYFLIVECLTVAVSAGCMAQSPPNNVSSGANVPAARLPGHDTAPAIVTDFSRLVSEEGKAVVNISVTAAQPVATVTPLWPPAGSEDDPFTQQFQQFAYAPPGAAGLASQRSGSGFIIAADGYILTDSSLITKATRISVTLRDGRKFKAKVVGDDPASGIALLKIPATKLPTVKIGSPSANKAGQWVVSIGSPYGLNDTVTAGIISNMSRALPGESYVPLIQTDVTENAGDAGSPVFGLNGNVIGIEMPITKEIGDVEGAAFVLPIDEAMKVARQLQLHHEAEHGRLGITIQDVSWPLAQSFGLNRPQGALVSSVDPRGPAARSGLRPGDVIMKINGVDIPDSTRLPVTVADLKPGTSVHLVYWRDNATHDTTVALGSLNATPAETPAIAQVAAPDGLTVRGLTAQERHDAGVEGGVLVEKSTGAGALAGIEPGDIILMVDSTHVSSPAQFRRKAANSGNAVALLVQRDGQRMFVTIDMG</sequence>
<comment type="similarity">
    <text evidence="3">Belongs to the peptidase S1C family.</text>
</comment>
<proteinExistence type="inferred from homology"/>
<keyword evidence="8" id="KW-0378">Hydrolase</keyword>
<feature type="chain" id="PRO_5011433272" description="Probable periplasmic serine endoprotease DegP-like" evidence="12">
    <location>
        <begin position="26"/>
        <end position="485"/>
    </location>
</feature>
<dbReference type="PANTHER" id="PTHR22939:SF130">
    <property type="entry name" value="PERIPLASMIC SERINE ENDOPROTEASE DEGP-LIKE-RELATED"/>
    <property type="match status" value="1"/>
</dbReference>
<comment type="subcellular location">
    <subcellularLocation>
        <location evidence="2">Periplasm</location>
    </subcellularLocation>
</comment>
<dbReference type="AlphaFoldDB" id="A0A1H1HAH7"/>
<dbReference type="InterPro" id="IPR036034">
    <property type="entry name" value="PDZ_sf"/>
</dbReference>
<feature type="domain" description="PDZ" evidence="13">
    <location>
        <begin position="393"/>
        <end position="475"/>
    </location>
</feature>
<accession>A0A1H1HAH7</accession>
<dbReference type="CDD" id="cd10839">
    <property type="entry name" value="cpPDZ1_DegP-like"/>
    <property type="match status" value="1"/>
</dbReference>
<evidence type="ECO:0000256" key="5">
    <source>
        <dbReference type="ARBA" id="ARBA00013958"/>
    </source>
</evidence>
<dbReference type="Pfam" id="PF13180">
    <property type="entry name" value="PDZ_2"/>
    <property type="match status" value="1"/>
</dbReference>
<keyword evidence="10" id="KW-0346">Stress response</keyword>
<evidence type="ECO:0000256" key="1">
    <source>
        <dbReference type="ARBA" id="ARBA00001772"/>
    </source>
</evidence>